<protein>
    <submittedName>
        <fullName evidence="5">Resolvase/recombinase</fullName>
    </submittedName>
</protein>
<dbReference type="EMBL" id="LKCM01000337">
    <property type="protein sequence ID" value="KPQ41548.1"/>
    <property type="molecule type" value="Genomic_DNA"/>
</dbReference>
<accession>A0A0P7ZAL9</accession>
<dbReference type="GO" id="GO:0006281">
    <property type="term" value="P:DNA repair"/>
    <property type="evidence" value="ECO:0007669"/>
    <property type="project" value="InterPro"/>
</dbReference>
<dbReference type="Gene3D" id="3.40.50.300">
    <property type="entry name" value="P-loop containing nucleotide triphosphate hydrolases"/>
    <property type="match status" value="1"/>
</dbReference>
<dbReference type="GO" id="GO:0003677">
    <property type="term" value="F:DNA binding"/>
    <property type="evidence" value="ECO:0007669"/>
    <property type="project" value="InterPro"/>
</dbReference>
<dbReference type="InterPro" id="IPR027417">
    <property type="entry name" value="P-loop_NTPase"/>
</dbReference>
<dbReference type="AlphaFoldDB" id="A0A0P7ZAL9"/>
<feature type="domain" description="KaiC" evidence="4">
    <location>
        <begin position="6"/>
        <end position="242"/>
    </location>
</feature>
<dbReference type="PANTHER" id="PTHR43637:SF2">
    <property type="entry name" value="PROTEIN GVPD 1"/>
    <property type="match status" value="1"/>
</dbReference>
<feature type="domain" description="RecA family profile 1" evidence="3">
    <location>
        <begin position="4"/>
        <end position="69"/>
    </location>
</feature>
<name>A0A0P7ZAL9_9EURY</name>
<reference evidence="5 6" key="1">
    <citation type="submission" date="2015-09" db="EMBL/GenBank/DDBJ databases">
        <title>A metagenomics-based metabolic model of nitrate-dependent anaerobic oxidation of methane by Methanoperedens-like archaea.</title>
        <authorList>
            <person name="Arshad A."/>
            <person name="Speth D.R."/>
            <person name="De Graaf R.M."/>
            <person name="Op Den Camp H.J."/>
            <person name="Jetten M.S."/>
            <person name="Welte C.U."/>
        </authorList>
    </citation>
    <scope>NUCLEOTIDE SEQUENCE [LARGE SCALE GENOMIC DNA]</scope>
</reference>
<proteinExistence type="predicted"/>
<dbReference type="InterPro" id="IPR020588">
    <property type="entry name" value="RecA_ATP-bd"/>
</dbReference>
<dbReference type="InterPro" id="IPR014774">
    <property type="entry name" value="KaiC-like_dom"/>
</dbReference>
<dbReference type="PATRIC" id="fig|1719120.3.peg.4258"/>
<dbReference type="PRINTS" id="PR01874">
    <property type="entry name" value="DNAREPAIRADA"/>
</dbReference>
<dbReference type="GO" id="GO:0005524">
    <property type="term" value="F:ATP binding"/>
    <property type="evidence" value="ECO:0007669"/>
    <property type="project" value="UniProtKB-KW"/>
</dbReference>
<dbReference type="InterPro" id="IPR010624">
    <property type="entry name" value="KaiC_dom"/>
</dbReference>
<evidence type="ECO:0000313" key="6">
    <source>
        <dbReference type="Proteomes" id="UP000050360"/>
    </source>
</evidence>
<dbReference type="Pfam" id="PF06745">
    <property type="entry name" value="ATPase"/>
    <property type="match status" value="1"/>
</dbReference>
<dbReference type="PROSITE" id="PS51146">
    <property type="entry name" value="KAIC"/>
    <property type="match status" value="1"/>
</dbReference>
<keyword evidence="1" id="KW-0547">Nucleotide-binding</keyword>
<dbReference type="SUPFAM" id="SSF52540">
    <property type="entry name" value="P-loop containing nucleoside triphosphate hydrolases"/>
    <property type="match status" value="1"/>
</dbReference>
<dbReference type="SMART" id="SM00382">
    <property type="entry name" value="AAA"/>
    <property type="match status" value="1"/>
</dbReference>
<keyword evidence="2" id="KW-0067">ATP-binding</keyword>
<gene>
    <name evidence="5" type="ORF">MPEBLZ_03911</name>
</gene>
<sequence>MNMTMERIKTGIPELDNILGGFPAGKTILITGDPGTGKTIFGMGFAKSCCEQGIKTAYISTEESACDLRLQGKSFGWALESFEEKGILKFIDITGKRAAEIKSALSISMDAQKGNFEDLIDNLPEGTRVLIIDSLGNHTSNLMSFEFRDRFDLLVYNLAIKGITALIILDSVTSKEFNDIALFSAYGAIQLMKKENPYTDRRERVMDIVKMRNTKTPIQLITYEIGPKGIELISASDVPPEP</sequence>
<comment type="caution">
    <text evidence="5">The sequence shown here is derived from an EMBL/GenBank/DDBJ whole genome shotgun (WGS) entry which is preliminary data.</text>
</comment>
<evidence type="ECO:0000256" key="1">
    <source>
        <dbReference type="ARBA" id="ARBA00022741"/>
    </source>
</evidence>
<evidence type="ECO:0000259" key="4">
    <source>
        <dbReference type="PROSITE" id="PS51146"/>
    </source>
</evidence>
<dbReference type="PANTHER" id="PTHR43637">
    <property type="entry name" value="UPF0273 PROTEIN TM_0370"/>
    <property type="match status" value="1"/>
</dbReference>
<dbReference type="InterPro" id="IPR003593">
    <property type="entry name" value="AAA+_ATPase"/>
</dbReference>
<evidence type="ECO:0000259" key="3">
    <source>
        <dbReference type="PROSITE" id="PS50162"/>
    </source>
</evidence>
<dbReference type="Proteomes" id="UP000050360">
    <property type="component" value="Unassembled WGS sequence"/>
</dbReference>
<organism evidence="5 6">
    <name type="scientific">Candidatus Methanoperedens nitratireducens</name>
    <dbReference type="NCBI Taxonomy" id="1392998"/>
    <lineage>
        <taxon>Archaea</taxon>
        <taxon>Methanobacteriati</taxon>
        <taxon>Methanobacteriota</taxon>
        <taxon>Stenosarchaea group</taxon>
        <taxon>Methanomicrobia</taxon>
        <taxon>Methanosarcinales</taxon>
        <taxon>ANME-2 cluster</taxon>
        <taxon>Candidatus Methanoperedentaceae</taxon>
        <taxon>Candidatus Methanoperedens</taxon>
    </lineage>
</organism>
<dbReference type="GO" id="GO:0140664">
    <property type="term" value="F:ATP-dependent DNA damage sensor activity"/>
    <property type="evidence" value="ECO:0007669"/>
    <property type="project" value="InterPro"/>
</dbReference>
<dbReference type="PROSITE" id="PS50162">
    <property type="entry name" value="RECA_2"/>
    <property type="match status" value="1"/>
</dbReference>
<evidence type="ECO:0000313" key="5">
    <source>
        <dbReference type="EMBL" id="KPQ41548.1"/>
    </source>
</evidence>
<evidence type="ECO:0000256" key="2">
    <source>
        <dbReference type="ARBA" id="ARBA00022840"/>
    </source>
</evidence>